<reference evidence="1 2" key="1">
    <citation type="submission" date="2020-11" db="EMBL/GenBank/DDBJ databases">
        <title>Taxonomic investigation of Rahnella spp.</title>
        <authorList>
            <person name="Lee S.D."/>
        </authorList>
    </citation>
    <scope>NUCLEOTIDE SEQUENCE [LARGE SCALE GENOMIC DNA]</scope>
    <source>
        <strain evidence="1 2">SAP-10</strain>
    </source>
</reference>
<accession>A0ABS0DNT9</accession>
<gene>
    <name evidence="1" type="ORF">IV431_08375</name>
</gene>
<proteinExistence type="predicted"/>
<comment type="caution">
    <text evidence="1">The sequence shown here is derived from an EMBL/GenBank/DDBJ whole genome shotgun (WGS) entry which is preliminary data.</text>
</comment>
<evidence type="ECO:0000313" key="2">
    <source>
        <dbReference type="Proteomes" id="UP000600307"/>
    </source>
</evidence>
<dbReference type="EMBL" id="JADOBH010000002">
    <property type="protein sequence ID" value="MBF7955561.1"/>
    <property type="molecule type" value="Genomic_DNA"/>
</dbReference>
<dbReference type="Proteomes" id="UP000600307">
    <property type="component" value="Unassembled WGS sequence"/>
</dbReference>
<organism evidence="1 2">
    <name type="scientific">Rahnella victoriana</name>
    <dbReference type="NCBI Taxonomy" id="1510570"/>
    <lineage>
        <taxon>Bacteria</taxon>
        <taxon>Pseudomonadati</taxon>
        <taxon>Pseudomonadota</taxon>
        <taxon>Gammaproteobacteria</taxon>
        <taxon>Enterobacterales</taxon>
        <taxon>Yersiniaceae</taxon>
        <taxon>Rahnella</taxon>
    </lineage>
</organism>
<keyword evidence="2" id="KW-1185">Reference proteome</keyword>
<dbReference type="RefSeq" id="WP_133823466.1">
    <property type="nucleotide sequence ID" value="NZ_JADOBH010000002.1"/>
</dbReference>
<protein>
    <submittedName>
        <fullName evidence="1">Uncharacterized protein</fullName>
    </submittedName>
</protein>
<sequence>MHTREMIHQAYDSANEKTVSVWNDHPGTGAIRTEPFYHPTRLAITSGNLAGAAMAGLLQELHTAAQGDPLADIAPLNGMHFTFFAVTQALYARPQDEPRRAELIAIFEQHCAGHIMQISDLRLVALPDQLLLAGTPDEKSLQIRQSLVDHLLDTPWASKIKQRYPNGAIPQIFWHSTVLRYSAQYLPEGLRTFFLKNQHRHFGSLSLPVKLKMTNYNWTDTVTLA</sequence>
<name>A0ABS0DNT9_9GAMM</name>
<evidence type="ECO:0000313" key="1">
    <source>
        <dbReference type="EMBL" id="MBF7955561.1"/>
    </source>
</evidence>